<feature type="transmembrane region" description="Helical" evidence="1">
    <location>
        <begin position="53"/>
        <end position="69"/>
    </location>
</feature>
<feature type="transmembrane region" description="Helical" evidence="1">
    <location>
        <begin position="30"/>
        <end position="47"/>
    </location>
</feature>
<keyword evidence="1" id="KW-0812">Transmembrane</keyword>
<dbReference type="KEGG" id="cbut:ATN24_09920"/>
<feature type="transmembrane region" description="Helical" evidence="1">
    <location>
        <begin position="6"/>
        <end position="23"/>
    </location>
</feature>
<accession>A0A0Q1DFU7</accession>
<keyword evidence="1" id="KW-0472">Membrane</keyword>
<evidence type="ECO:0000256" key="1">
    <source>
        <dbReference type="SAM" id="Phobius"/>
    </source>
</evidence>
<dbReference type="OrthoDB" id="677174at2"/>
<gene>
    <name evidence="2" type="ORF">CBU02nite_30980</name>
    <name evidence="3" type="ORF">FF104_08530</name>
</gene>
<reference evidence="2 4" key="2">
    <citation type="submission" date="2019-07" db="EMBL/GenBank/DDBJ databases">
        <title>Whole genome shotgun sequence of Clostridium butyricum NBRC 3858.</title>
        <authorList>
            <person name="Hosoyama A."/>
            <person name="Uohara A."/>
            <person name="Ohji S."/>
            <person name="Ichikawa N."/>
        </authorList>
    </citation>
    <scope>NUCLEOTIDE SEQUENCE [LARGE SCALE GENOMIC DNA]</scope>
    <source>
        <strain evidence="2 4">NBRC 3858</strain>
    </source>
</reference>
<evidence type="ECO:0000313" key="5">
    <source>
        <dbReference type="Proteomes" id="UP000515243"/>
    </source>
</evidence>
<dbReference type="Proteomes" id="UP000515243">
    <property type="component" value="Chromosome 1"/>
</dbReference>
<evidence type="ECO:0000313" key="3">
    <source>
        <dbReference type="EMBL" id="QMW91009.1"/>
    </source>
</evidence>
<evidence type="ECO:0000313" key="4">
    <source>
        <dbReference type="Proteomes" id="UP000321089"/>
    </source>
</evidence>
<keyword evidence="1" id="KW-1133">Transmembrane helix</keyword>
<dbReference type="AlphaFoldDB" id="A0A0Q1DFU7"/>
<dbReference type="GeneID" id="92944213"/>
<organism evidence="2 4">
    <name type="scientific">Clostridium butyricum</name>
    <dbReference type="NCBI Taxonomy" id="1492"/>
    <lineage>
        <taxon>Bacteria</taxon>
        <taxon>Bacillati</taxon>
        <taxon>Bacillota</taxon>
        <taxon>Clostridia</taxon>
        <taxon>Eubacteriales</taxon>
        <taxon>Clostridiaceae</taxon>
        <taxon>Clostridium</taxon>
    </lineage>
</organism>
<evidence type="ECO:0000313" key="2">
    <source>
        <dbReference type="EMBL" id="GEQ22592.1"/>
    </source>
</evidence>
<dbReference type="EMBL" id="BKBC01000053">
    <property type="protein sequence ID" value="GEQ22592.1"/>
    <property type="molecule type" value="Genomic_DNA"/>
</dbReference>
<proteinExistence type="predicted"/>
<dbReference type="Proteomes" id="UP000321089">
    <property type="component" value="Unassembled WGS sequence"/>
</dbReference>
<dbReference type="EMBL" id="CP040626">
    <property type="protein sequence ID" value="QMW91009.1"/>
    <property type="molecule type" value="Genomic_DNA"/>
</dbReference>
<dbReference type="RefSeq" id="WP_002580104.1">
    <property type="nucleotide sequence ID" value="NZ_AP019716.1"/>
</dbReference>
<reference evidence="3 5" key="1">
    <citation type="submission" date="2019-05" db="EMBL/GenBank/DDBJ databases">
        <authorList>
            <person name="Schori C."/>
            <person name="Ahrens C."/>
        </authorList>
    </citation>
    <scope>NUCLEOTIDE SEQUENCE [LARGE SCALE GENOMIC DNA]</scope>
    <source>
        <strain evidence="3 5">DSM 10702</strain>
    </source>
</reference>
<dbReference type="InterPro" id="IPR019629">
    <property type="entry name" value="Uncharacterised_HI1736/YgjV"/>
</dbReference>
<sequence>MFNVPLIEYVGYAASILIGISMFMKNIVKLRFINLIGCILFTIYGFIIKAYPVAIVNLIIAFTNIYYLYKLTKDK</sequence>
<protein>
    <submittedName>
        <fullName evidence="2">Membrane protein</fullName>
    </submittedName>
    <submittedName>
        <fullName evidence="3">YgjV family protein</fullName>
    </submittedName>
</protein>
<dbReference type="Pfam" id="PF10688">
    <property type="entry name" value="Imp-YgjV"/>
    <property type="match status" value="1"/>
</dbReference>
<name>A0A0Q1DFU7_CLOBU</name>